<feature type="compositionally biased region" description="Polar residues" evidence="4">
    <location>
        <begin position="155"/>
        <end position="167"/>
    </location>
</feature>
<dbReference type="Proteomes" id="UP000779233">
    <property type="component" value="Unassembled WGS sequence"/>
</dbReference>
<feature type="compositionally biased region" description="Basic residues" evidence="4">
    <location>
        <begin position="126"/>
        <end position="142"/>
    </location>
</feature>
<feature type="compositionally biased region" description="Low complexity" evidence="4">
    <location>
        <begin position="990"/>
        <end position="1001"/>
    </location>
</feature>
<feature type="compositionally biased region" description="Basic and acidic residues" evidence="4">
    <location>
        <begin position="903"/>
        <end position="989"/>
    </location>
</feature>
<name>A0A8S4HK59_PLAVI</name>
<evidence type="ECO:0000256" key="4">
    <source>
        <dbReference type="SAM" id="MobiDB-lite"/>
    </source>
</evidence>
<feature type="compositionally biased region" description="Low complexity" evidence="4">
    <location>
        <begin position="72"/>
        <end position="85"/>
    </location>
</feature>
<feature type="region of interest" description="Disordered" evidence="4">
    <location>
        <begin position="628"/>
        <end position="652"/>
    </location>
</feature>
<feature type="compositionally biased region" description="Low complexity" evidence="4">
    <location>
        <begin position="1631"/>
        <end position="1646"/>
    </location>
</feature>
<feature type="repeat" description="ANK" evidence="3">
    <location>
        <begin position="1088"/>
        <end position="1120"/>
    </location>
</feature>
<dbReference type="InterPro" id="IPR019385">
    <property type="entry name" value="PHAX_RNA-binding_domain"/>
</dbReference>
<dbReference type="InterPro" id="IPR002110">
    <property type="entry name" value="Ankyrin_rpt"/>
</dbReference>
<feature type="compositionally biased region" description="Low complexity" evidence="4">
    <location>
        <begin position="309"/>
        <end position="321"/>
    </location>
</feature>
<organism evidence="6 7">
    <name type="scientific">Plasmodium vivax</name>
    <name type="common">malaria parasite P. vivax</name>
    <dbReference type="NCBI Taxonomy" id="5855"/>
    <lineage>
        <taxon>Eukaryota</taxon>
        <taxon>Sar</taxon>
        <taxon>Alveolata</taxon>
        <taxon>Apicomplexa</taxon>
        <taxon>Aconoidasida</taxon>
        <taxon>Haemosporida</taxon>
        <taxon>Plasmodiidae</taxon>
        <taxon>Plasmodium</taxon>
        <taxon>Plasmodium (Plasmodium)</taxon>
    </lineage>
</organism>
<evidence type="ECO:0000313" key="6">
    <source>
        <dbReference type="EMBL" id="CAG9481387.1"/>
    </source>
</evidence>
<feature type="compositionally biased region" description="Basic residues" evidence="4">
    <location>
        <begin position="236"/>
        <end position="252"/>
    </location>
</feature>
<keyword evidence="2 3" id="KW-0040">ANK repeat</keyword>
<dbReference type="PROSITE" id="PS50297">
    <property type="entry name" value="ANK_REP_REGION"/>
    <property type="match status" value="3"/>
</dbReference>
<feature type="region of interest" description="Disordered" evidence="4">
    <location>
        <begin position="883"/>
        <end position="1004"/>
    </location>
</feature>
<feature type="region of interest" description="Disordered" evidence="4">
    <location>
        <begin position="1458"/>
        <end position="1511"/>
    </location>
</feature>
<feature type="compositionally biased region" description="Basic and acidic residues" evidence="4">
    <location>
        <begin position="170"/>
        <end position="182"/>
    </location>
</feature>
<evidence type="ECO:0000313" key="7">
    <source>
        <dbReference type="Proteomes" id="UP000779233"/>
    </source>
</evidence>
<sequence>MKHLPYHCTVGVFKLLLCFPPKKKMEVSNEAQKCIGGMEAGKGSNADQDCKDSACGKADSLSNEVGSKAGEEGANNAGNCNSGEAPKASDGAGGKSESDMKKGEGDGNKKESGMNQNENNMNKTDKGKKRKNSKKKYYSKGKKQADLCPPEKTPIQENGGPTNSNNLGEGKAKGEEGTKKGEVNNAPNVESAEKEDEEQMGKGSGIKGFKNGQEAETSNVKAGEAGPDKSADGERKTKKKRKKAKRKKKKGKGAGEGEDKDKGDGKDDCKGDCKDDGIGDGTGRGEAGDEEISGLTKVKDTLPNDHSNENASTTTAISNNTDCNAERKSTVKGTMDSANLYSNDLTTEPVADQKKSKKKKKKSSKGNKTVQHDKAQNGEENLTFPKNKKEPPSKKTNVNQHPVYRVPSRGMTKDQLNNLANLIYKNSIGYGLPPKGVSSNFGSNPCERSCSNYPLNFLNMQAKRNMLQFPKSTNCKYGFNVDNQGYSNCLYGPVPFRSANECYDFSYAEGAPTGMGNFFYGSDVSRNALMERALSLHGMYGVGGVGGVGSFSGVGGVGGVGVVGSFSGAAFRRQRKLPPLGNDGLARGANYELSKKKAELPNGHMARFNSAAPSAKHLHYEQNQEELTFSKRDGNKKGNYHTAGRSVSKGGQILQGGLNSTVTVAKMTNIGNAVKEENFSSASNFAYFTNGANLNVRGKYPQQGNTQLSNNPVIPGMRNDGTYAHMQRGKYNAYYPHPSADIVQTRKFTKGISAPFRPFKMQNSVANSRRVPPNGGGGENYIGEKITHGGVAAKDREETPKGSGPTCERGKATNFEVNKEIHKFIDYCVKNYGDKYIANVLHEFSPNGIGQKYDELRNIFKMNISEESLSTLQMLERDGSGELPAFLKGRPEVGGEAATGGSLKEEPLKGEPLKGEPLKGEPLKGEPLKGEPLKGEPLKGEPLKGEPLKGKPLKEEPLKEEPLKGEPLKGKPLKEEPLKEEPLHGEPLKEGAAPGDAADPGNVFEGDPALSVTIPPGLSLPDINRALLHGAYLDNIAVVKKCLEKNADINYFDKIGRRALHYACAGGYYEICQLLIDNGAKVNVSDYKHWTPLHIAVTKMHKEITELLLKNDANIHAMLPHSLSPNRGKTTASMCIHFAAIKGSKEITELLLHYGAKINDTDLSNRTALHYAAYRNNSDYLKFLIYEEKAKVNIFDVHNRLPIHAACLGGVLKNVQLLAENKSFLQKRDIYDMSPMDIATIKKFKDVRKFLAKYINENFSPSDAEEGEAAAEKKKENAQVGGETNIQMGVKGAAEGEANQGEDLPPPADQSDEHKMDPKEFYNDNKMIKDILTTTISTILKERNRDQIKRVVDALGVYISLSLLEKTILIQNYGGIDMVSKEGKRTNGGVFFYLIKYMYKNDIISKFKYDYIVEEEKEKKKTYRKLKKKLLQEEENAQGGGAKGGGAMGGNVKGVSANCSGSKSATAKDTNGKNLDGGLSGEAPPEGKSKKKKNDKFVGQPKGTRNGSTSFNSAKGAAMESVQNGGAPVVGASGNKASKGCNTQKTTRGRSALSTHNGEVKHTGSEQVVSLPAVAAVGTTHKYNCNPLATKNAGNNPHFGNLQSDQPPKDTHTSNAEEGKNKKKKKKKKNNNNNNITNNNDSNANNTAQAVGVDARAGTPNNCVAKANVGSSFLNLVQNSYASMQNMVETQGQGKRAYRLNGAAGERGNFDWGHGGGSSGFGGFGNFGVFDGYGSLDGFSSFDGYGSFGHWNGVSSLNCRPLRRNQVSMNFSNGSNRVSLNSHNGCNQVSMNSRNNGNQYSKSIRSYQNEFPIPYVNGVQKSAYDYMGCAENPGGYPHSQNVYMVNNLCNPHGNGKQKKLLSNLSGGRFRGYPKM</sequence>
<feature type="repeat" description="ANK" evidence="3">
    <location>
        <begin position="1055"/>
        <end position="1087"/>
    </location>
</feature>
<dbReference type="SUPFAM" id="SSF48403">
    <property type="entry name" value="Ankyrin repeat"/>
    <property type="match status" value="1"/>
</dbReference>
<feature type="compositionally biased region" description="Basic and acidic residues" evidence="4">
    <location>
        <begin position="226"/>
        <end position="235"/>
    </location>
</feature>
<feature type="compositionally biased region" description="Basic and acidic residues" evidence="4">
    <location>
        <begin position="96"/>
        <end position="112"/>
    </location>
</feature>
<feature type="domain" description="Phosphorylated adapter RNA export protein RNA-binding" evidence="5">
    <location>
        <begin position="1334"/>
        <end position="1418"/>
    </location>
</feature>
<dbReference type="Pfam" id="PF12796">
    <property type="entry name" value="Ank_2"/>
    <property type="match status" value="1"/>
</dbReference>
<dbReference type="VEuPathDB" id="PlasmoDB:PVPAM_060018000"/>
<dbReference type="PROSITE" id="PS50088">
    <property type="entry name" value="ANK_REPEAT"/>
    <property type="match status" value="4"/>
</dbReference>
<dbReference type="InterPro" id="IPR038092">
    <property type="entry name" value="PHAX_RNA-binding_sf"/>
</dbReference>
<feature type="compositionally biased region" description="Polar residues" evidence="4">
    <location>
        <begin position="336"/>
        <end position="346"/>
    </location>
</feature>
<proteinExistence type="predicted"/>
<dbReference type="PANTHER" id="PTHR24171">
    <property type="entry name" value="ANKYRIN REPEAT DOMAIN-CONTAINING PROTEIN 39-RELATED"/>
    <property type="match status" value="1"/>
</dbReference>
<keyword evidence="1" id="KW-0677">Repeat</keyword>
<feature type="region of interest" description="Disordered" evidence="4">
    <location>
        <begin position="1588"/>
        <end position="1646"/>
    </location>
</feature>
<feature type="compositionally biased region" description="Polar residues" evidence="4">
    <location>
        <begin position="1458"/>
        <end position="1473"/>
    </location>
</feature>
<feature type="compositionally biased region" description="Basic and acidic residues" evidence="4">
    <location>
        <begin position="297"/>
        <end position="308"/>
    </location>
</feature>
<feature type="compositionally biased region" description="Basic and acidic residues" evidence="4">
    <location>
        <begin position="1607"/>
        <end position="1620"/>
    </location>
</feature>
<evidence type="ECO:0000256" key="1">
    <source>
        <dbReference type="ARBA" id="ARBA00022737"/>
    </source>
</evidence>
<dbReference type="Pfam" id="PF10258">
    <property type="entry name" value="PHAX_RNA-bd"/>
    <property type="match status" value="1"/>
</dbReference>
<dbReference type="Gene3D" id="1.10.10.1440">
    <property type="entry name" value="PHAX RNA-binding domain"/>
    <property type="match status" value="1"/>
</dbReference>
<feature type="region of interest" description="Disordered" evidence="4">
    <location>
        <begin position="1530"/>
        <end position="1564"/>
    </location>
</feature>
<feature type="region of interest" description="Disordered" evidence="4">
    <location>
        <begin position="37"/>
        <end position="400"/>
    </location>
</feature>
<gene>
    <name evidence="6" type="ORF">PVW1_060013400</name>
</gene>
<dbReference type="InterPro" id="IPR036770">
    <property type="entry name" value="Ankyrin_rpt-contain_sf"/>
</dbReference>
<dbReference type="SMART" id="SM00248">
    <property type="entry name" value="ANK"/>
    <property type="match status" value="6"/>
</dbReference>
<feature type="compositionally biased region" description="Basic residues" evidence="4">
    <location>
        <begin position="355"/>
        <end position="365"/>
    </location>
</feature>
<feature type="compositionally biased region" description="Basic and acidic residues" evidence="4">
    <location>
        <begin position="253"/>
        <end position="277"/>
    </location>
</feature>
<dbReference type="EMBL" id="CAJZCX010000012">
    <property type="protein sequence ID" value="CAG9481387.1"/>
    <property type="molecule type" value="Genomic_DNA"/>
</dbReference>
<protein>
    <submittedName>
        <fullName evidence="6">(malaria parasite P. vivax) hypothetical protein</fullName>
    </submittedName>
</protein>
<evidence type="ECO:0000256" key="2">
    <source>
        <dbReference type="ARBA" id="ARBA00023043"/>
    </source>
</evidence>
<dbReference type="Gene3D" id="1.25.40.20">
    <property type="entry name" value="Ankyrin repeat-containing domain"/>
    <property type="match status" value="2"/>
</dbReference>
<comment type="caution">
    <text evidence="6">The sequence shown here is derived from an EMBL/GenBank/DDBJ whole genome shotgun (WGS) entry which is preliminary data.</text>
</comment>
<feature type="region of interest" description="Disordered" evidence="4">
    <location>
        <begin position="1296"/>
        <end position="1319"/>
    </location>
</feature>
<feature type="repeat" description="ANK" evidence="3">
    <location>
        <begin position="1164"/>
        <end position="1197"/>
    </location>
</feature>
<evidence type="ECO:0000256" key="3">
    <source>
        <dbReference type="PROSITE-ProRule" id="PRU00023"/>
    </source>
</evidence>
<feature type="region of interest" description="Disordered" evidence="4">
    <location>
        <begin position="1262"/>
        <end position="1284"/>
    </location>
</feature>
<accession>A0A8S4HK59</accession>
<feature type="compositionally biased region" description="Basic residues" evidence="4">
    <location>
        <begin position="1621"/>
        <end position="1630"/>
    </location>
</feature>
<evidence type="ECO:0000259" key="5">
    <source>
        <dbReference type="Pfam" id="PF10258"/>
    </source>
</evidence>
<feature type="repeat" description="ANK" evidence="3">
    <location>
        <begin position="1131"/>
        <end position="1163"/>
    </location>
</feature>
<dbReference type="Pfam" id="PF13637">
    <property type="entry name" value="Ank_4"/>
    <property type="match status" value="1"/>
</dbReference>
<reference evidence="6" key="1">
    <citation type="submission" date="2021-09" db="EMBL/GenBank/DDBJ databases">
        <authorList>
            <consortium name="Pathogen Informatics"/>
        </authorList>
    </citation>
    <scope>NUCLEOTIDE SEQUENCE</scope>
    <source>
        <strain evidence="6">PvW1</strain>
    </source>
</reference>